<protein>
    <submittedName>
        <fullName evidence="3">Uncharacterized protein</fullName>
    </submittedName>
</protein>
<gene>
    <name evidence="3" type="ORF">WMG39_18615</name>
</gene>
<accession>A0ABU8YQZ8</accession>
<sequence>MLFSEPGMGMQNLGDRLQQFDRSTLVALLSQREDISEEEANKIADQIETVRNQFVEQVQMVQDKFQSALDGIFGKIRDYLNSLDRPELNYEGIKRDFRKVFDDPQAGFEAIKERVSQFDRENLVAVISSRPDISEANANKIIDQIEGARDTVLSRSERLQESAKKRIKQLKEKAKHQAEEAREAAASAAWWLFGTALTSVAVSALAGAIAVGGISGLLS</sequence>
<evidence type="ECO:0000313" key="3">
    <source>
        <dbReference type="EMBL" id="MEK0186847.1"/>
    </source>
</evidence>
<evidence type="ECO:0000313" key="4">
    <source>
        <dbReference type="Proteomes" id="UP001384579"/>
    </source>
</evidence>
<comment type="caution">
    <text evidence="3">The sequence shown here is derived from an EMBL/GenBank/DDBJ whole genome shotgun (WGS) entry which is preliminary data.</text>
</comment>
<keyword evidence="4" id="KW-1185">Reference proteome</keyword>
<dbReference type="SUPFAM" id="SSF58113">
    <property type="entry name" value="Apolipoprotein A-I"/>
    <property type="match status" value="1"/>
</dbReference>
<dbReference type="EMBL" id="JBBLXS010000267">
    <property type="protein sequence ID" value="MEK0186847.1"/>
    <property type="molecule type" value="Genomic_DNA"/>
</dbReference>
<evidence type="ECO:0000256" key="1">
    <source>
        <dbReference type="SAM" id="Coils"/>
    </source>
</evidence>
<name>A0ABU8YQZ8_9CYAN</name>
<keyword evidence="1" id="KW-0175">Coiled coil</keyword>
<keyword evidence="2" id="KW-0472">Membrane</keyword>
<feature type="coiled-coil region" evidence="1">
    <location>
        <begin position="153"/>
        <end position="187"/>
    </location>
</feature>
<proteinExistence type="predicted"/>
<keyword evidence="2" id="KW-1133">Transmembrane helix</keyword>
<evidence type="ECO:0000256" key="2">
    <source>
        <dbReference type="SAM" id="Phobius"/>
    </source>
</evidence>
<feature type="transmembrane region" description="Helical" evidence="2">
    <location>
        <begin position="190"/>
        <end position="218"/>
    </location>
</feature>
<organism evidence="3 4">
    <name type="scientific">Microcoleus anatoxicus PTRS2</name>
    <dbReference type="NCBI Taxonomy" id="2705321"/>
    <lineage>
        <taxon>Bacteria</taxon>
        <taxon>Bacillati</taxon>
        <taxon>Cyanobacteriota</taxon>
        <taxon>Cyanophyceae</taxon>
        <taxon>Oscillatoriophycideae</taxon>
        <taxon>Oscillatoriales</taxon>
        <taxon>Microcoleaceae</taxon>
        <taxon>Microcoleus</taxon>
        <taxon>Microcoleus anatoxicus</taxon>
    </lineage>
</organism>
<reference evidence="3 4" key="1">
    <citation type="journal article" date="2020" name="Harmful Algae">
        <title>Molecular and morphological characterization of a novel dihydroanatoxin-a producing Microcoleus species (cyanobacteria) from the Russian River, California, USA.</title>
        <authorList>
            <person name="Conklin K.Y."/>
            <person name="Stancheva R."/>
            <person name="Otten T.G."/>
            <person name="Fadness R."/>
            <person name="Boyer G.L."/>
            <person name="Read B."/>
            <person name="Zhang X."/>
            <person name="Sheath R.G."/>
        </authorList>
    </citation>
    <scope>NUCLEOTIDE SEQUENCE [LARGE SCALE GENOMIC DNA]</scope>
    <source>
        <strain evidence="3 4">PTRS2</strain>
    </source>
</reference>
<dbReference type="Proteomes" id="UP001384579">
    <property type="component" value="Unassembled WGS sequence"/>
</dbReference>
<keyword evidence="2" id="KW-0812">Transmembrane</keyword>